<evidence type="ECO:0000256" key="1">
    <source>
        <dbReference type="SAM" id="Phobius"/>
    </source>
</evidence>
<evidence type="ECO:0000313" key="2">
    <source>
        <dbReference type="EMBL" id="SLM10373.1"/>
    </source>
</evidence>
<keyword evidence="1" id="KW-0472">Membrane</keyword>
<accession>A0A3P3XFZ8</accession>
<keyword evidence="1" id="KW-1133">Transmembrane helix</keyword>
<dbReference type="Pfam" id="PF06695">
    <property type="entry name" value="Sm_multidrug_ex"/>
    <property type="match status" value="1"/>
</dbReference>
<gene>
    <name evidence="2" type="ORF">SPIROBIBN47_140005</name>
</gene>
<feature type="transmembrane region" description="Helical" evidence="1">
    <location>
        <begin position="90"/>
        <end position="119"/>
    </location>
</feature>
<protein>
    <submittedName>
        <fullName evidence="2">Small multi-drug export protein</fullName>
    </submittedName>
</protein>
<dbReference type="InterPro" id="IPR009577">
    <property type="entry name" value="Sm_multidrug_ex"/>
</dbReference>
<dbReference type="EMBL" id="FWDM01000006">
    <property type="protein sequence ID" value="SLM10373.1"/>
    <property type="molecule type" value="Genomic_DNA"/>
</dbReference>
<proteinExistence type="predicted"/>
<feature type="transmembrane region" description="Helical" evidence="1">
    <location>
        <begin position="31"/>
        <end position="55"/>
    </location>
</feature>
<name>A0A3P3XFZ8_9SPIR</name>
<keyword evidence="1" id="KW-0812">Transmembrane</keyword>
<dbReference type="PANTHER" id="PTHR36007">
    <property type="entry name" value="TRANSPORT PROTEIN-RELATED"/>
    <property type="match status" value="1"/>
</dbReference>
<organism evidence="2">
    <name type="scientific">uncultured spirochete</name>
    <dbReference type="NCBI Taxonomy" id="156406"/>
    <lineage>
        <taxon>Bacteria</taxon>
        <taxon>Pseudomonadati</taxon>
        <taxon>Spirochaetota</taxon>
        <taxon>Spirochaetia</taxon>
        <taxon>Spirochaetales</taxon>
        <taxon>environmental samples</taxon>
    </lineage>
</organism>
<dbReference type="PANTHER" id="PTHR36007:SF2">
    <property type="entry name" value="TRANSPORT PROTEIN-RELATED"/>
    <property type="match status" value="1"/>
</dbReference>
<sequence>MNAPILMTIFFSILPISELRGAIPYAVYQGLPILAAAAISIAANICVPLIAFLFLNSIHKLLYKFSPYRSFFDRVVERTRKKVHAKVEKYGYWGLLLFVAIPFPVTGAWTGALGAWILGLSYKKAFFAIAGGVLVAGVIVSILVALWGAGTQTIFFKTMH</sequence>
<dbReference type="AlphaFoldDB" id="A0A3P3XFZ8"/>
<reference evidence="2" key="1">
    <citation type="submission" date="2017-02" db="EMBL/GenBank/DDBJ databases">
        <authorList>
            <person name="Regsiter A."/>
            <person name="William W."/>
        </authorList>
    </citation>
    <scope>NUCLEOTIDE SEQUENCE</scope>
    <source>
        <strain evidence="2">Bib</strain>
    </source>
</reference>
<feature type="transmembrane region" description="Helical" evidence="1">
    <location>
        <begin position="125"/>
        <end position="149"/>
    </location>
</feature>